<dbReference type="GO" id="GO:0016787">
    <property type="term" value="F:hydrolase activity"/>
    <property type="evidence" value="ECO:0007669"/>
    <property type="project" value="UniProtKB-KW"/>
</dbReference>
<dbReference type="Proteomes" id="UP000887578">
    <property type="component" value="Unplaced"/>
</dbReference>
<dbReference type="GO" id="GO:0005634">
    <property type="term" value="C:nucleus"/>
    <property type="evidence" value="ECO:0007669"/>
    <property type="project" value="UniProtKB-SubCell"/>
</dbReference>
<dbReference type="Pfam" id="PF00270">
    <property type="entry name" value="DEAD"/>
    <property type="match status" value="1"/>
</dbReference>
<dbReference type="InterPro" id="IPR011545">
    <property type="entry name" value="DEAD/DEAH_box_helicase_dom"/>
</dbReference>
<evidence type="ECO:0000256" key="5">
    <source>
        <dbReference type="ARBA" id="ARBA00022840"/>
    </source>
</evidence>
<dbReference type="SMART" id="SM01142">
    <property type="entry name" value="DSHCT"/>
    <property type="match status" value="1"/>
</dbReference>
<dbReference type="GO" id="GO:0003724">
    <property type="term" value="F:RNA helicase activity"/>
    <property type="evidence" value="ECO:0007669"/>
    <property type="project" value="UniProtKB-EC"/>
</dbReference>
<dbReference type="WBParaSite" id="PDA_v2.g9228.t1">
    <property type="protein sequence ID" value="PDA_v2.g9228.t1"/>
    <property type="gene ID" value="PDA_v2.g9228"/>
</dbReference>
<dbReference type="GO" id="GO:0003676">
    <property type="term" value="F:nucleic acid binding"/>
    <property type="evidence" value="ECO:0007669"/>
    <property type="project" value="InterPro"/>
</dbReference>
<evidence type="ECO:0000256" key="1">
    <source>
        <dbReference type="ARBA" id="ARBA00004123"/>
    </source>
</evidence>
<comment type="subcellular location">
    <subcellularLocation>
        <location evidence="1">Nucleus</location>
    </subcellularLocation>
</comment>
<evidence type="ECO:0000313" key="10">
    <source>
        <dbReference type="WBParaSite" id="PDA_v2.g9228.t1"/>
    </source>
</evidence>
<dbReference type="SUPFAM" id="SSF52540">
    <property type="entry name" value="P-loop containing nucleoside triphosphate hydrolases"/>
    <property type="match status" value="1"/>
</dbReference>
<dbReference type="PANTHER" id="PTHR12131:SF7">
    <property type="entry name" value="EXOSOME RNA HELICASE MTR4"/>
    <property type="match status" value="1"/>
</dbReference>
<dbReference type="Pfam" id="PF00271">
    <property type="entry name" value="Helicase_C"/>
    <property type="match status" value="1"/>
</dbReference>
<dbReference type="AlphaFoldDB" id="A0A914QYL2"/>
<dbReference type="InterPro" id="IPR014001">
    <property type="entry name" value="Helicase_ATP-bd"/>
</dbReference>
<feature type="domain" description="Helicase C-terminal" evidence="8">
    <location>
        <begin position="247"/>
        <end position="449"/>
    </location>
</feature>
<reference evidence="10" key="1">
    <citation type="submission" date="2022-11" db="UniProtKB">
        <authorList>
            <consortium name="WormBaseParasite"/>
        </authorList>
    </citation>
    <scope>IDENTIFICATION</scope>
</reference>
<evidence type="ECO:0000313" key="9">
    <source>
        <dbReference type="Proteomes" id="UP000887578"/>
    </source>
</evidence>
<dbReference type="PROSITE" id="PS51192">
    <property type="entry name" value="HELICASE_ATP_BIND_1"/>
    <property type="match status" value="1"/>
</dbReference>
<organism evidence="9 10">
    <name type="scientific">Panagrolaimus davidi</name>
    <dbReference type="NCBI Taxonomy" id="227884"/>
    <lineage>
        <taxon>Eukaryota</taxon>
        <taxon>Metazoa</taxon>
        <taxon>Ecdysozoa</taxon>
        <taxon>Nematoda</taxon>
        <taxon>Chromadorea</taxon>
        <taxon>Rhabditida</taxon>
        <taxon>Tylenchina</taxon>
        <taxon>Panagrolaimomorpha</taxon>
        <taxon>Panagrolaimoidea</taxon>
        <taxon>Panagrolaimidae</taxon>
        <taxon>Panagrolaimus</taxon>
    </lineage>
</organism>
<dbReference type="FunFam" id="3.40.50.300:FF:000083">
    <property type="entry name" value="ATP-dependent RNA helicase DOB1"/>
    <property type="match status" value="1"/>
</dbReference>
<evidence type="ECO:0000259" key="7">
    <source>
        <dbReference type="PROSITE" id="PS51192"/>
    </source>
</evidence>
<dbReference type="PROSITE" id="PS51194">
    <property type="entry name" value="HELICASE_CTER"/>
    <property type="match status" value="1"/>
</dbReference>
<evidence type="ECO:0000259" key="8">
    <source>
        <dbReference type="PROSITE" id="PS51194"/>
    </source>
</evidence>
<dbReference type="InterPro" id="IPR027417">
    <property type="entry name" value="P-loop_NTPase"/>
</dbReference>
<keyword evidence="2" id="KW-0547">Nucleotide-binding</keyword>
<dbReference type="Gene3D" id="3.40.50.300">
    <property type="entry name" value="P-loop containing nucleotide triphosphate hydrolases"/>
    <property type="match status" value="2"/>
</dbReference>
<dbReference type="Pfam" id="PF08148">
    <property type="entry name" value="DSHCT"/>
    <property type="match status" value="1"/>
</dbReference>
<protein>
    <submittedName>
        <fullName evidence="10">Uncharacterized protein</fullName>
    </submittedName>
</protein>
<sequence length="681" mass="77560">MIFYTTVPQEFRKAKVFPFVLDVFQKKAISCIEANQSVLVAAHTSAGKTVVAEYAIALALKKKMRIIYTSPIKALSNQKFRDFQNEFGDVGLMTGDVTIKPDASCIVMTTEVLRSMLYRGSEIMLETGWIIFDEVHYMRDKDRGFVWEESITLLNDRIKCVFLSATLPNYNEFASWFCVLHNQPCNVVCTDYRPTPLRHFVHPVGSDGIYEVVGNDGVFCKNKFDDAMKCFSDSIVTPTPKKLKLNSVLSVLKTVHEKNLMPCIVFSFSRKECEDYANSMTTFDFVPDENIKQNIDNIFLEAVKTLSETDRNLPQVKGILPCLLRGIGVHHSGLLPVLKEVTEILFSQGYIKVLFATETFAIGLNMPARTVVFTSCRKFDGTEYRSISSGEYIQMSGRAGRRGKDKNGIVILLCDEIFNSETAKNLINGGADPLNSQFRLTYNMILNLLRADGTDPSSMLKKSFLYFQKEFTLSGMYQLQGNTKLADESVIDRYQILLNELEGRQRVLQQLQFCSKEGFLMPKGKFACVISATDELLLTEIIFDNFFRGLDVAKSAALLSCFVCHETNEYEYSEIPEMFIECYQKLQEKAKKIVEASKEYSIEIDMDVNSFQPHMMKVVYSWIQGESFGEICSENSQIFEGNIILCLRRLEELLRQVIAGILVMQHEEEMKNNLKQVDQKR</sequence>
<dbReference type="SMART" id="SM00487">
    <property type="entry name" value="DEXDc"/>
    <property type="match status" value="1"/>
</dbReference>
<dbReference type="InterPro" id="IPR050699">
    <property type="entry name" value="RNA-DNA_Helicase"/>
</dbReference>
<dbReference type="FunFam" id="3.40.50.300:FF:000141">
    <property type="entry name" value="ATP-dependent RNA helicase DOB1"/>
    <property type="match status" value="1"/>
</dbReference>
<evidence type="ECO:0000256" key="6">
    <source>
        <dbReference type="ARBA" id="ARBA00023242"/>
    </source>
</evidence>
<keyword evidence="6" id="KW-0539">Nucleus</keyword>
<proteinExistence type="predicted"/>
<dbReference type="InterPro" id="IPR001650">
    <property type="entry name" value="Helicase_C-like"/>
</dbReference>
<keyword evidence="9" id="KW-1185">Reference proteome</keyword>
<evidence type="ECO:0000256" key="4">
    <source>
        <dbReference type="ARBA" id="ARBA00022806"/>
    </source>
</evidence>
<keyword evidence="5" id="KW-0067">ATP-binding</keyword>
<dbReference type="SMART" id="SM00490">
    <property type="entry name" value="HELICc"/>
    <property type="match status" value="1"/>
</dbReference>
<evidence type="ECO:0000256" key="2">
    <source>
        <dbReference type="ARBA" id="ARBA00022741"/>
    </source>
</evidence>
<dbReference type="CDD" id="cd18795">
    <property type="entry name" value="SF2_C_Ski2"/>
    <property type="match status" value="1"/>
</dbReference>
<dbReference type="GO" id="GO:0005524">
    <property type="term" value="F:ATP binding"/>
    <property type="evidence" value="ECO:0007669"/>
    <property type="project" value="UniProtKB-KW"/>
</dbReference>
<evidence type="ECO:0000256" key="3">
    <source>
        <dbReference type="ARBA" id="ARBA00022801"/>
    </source>
</evidence>
<dbReference type="Gene3D" id="1.10.3380.30">
    <property type="match status" value="1"/>
</dbReference>
<feature type="domain" description="Helicase ATP-binding" evidence="7">
    <location>
        <begin position="29"/>
        <end position="185"/>
    </location>
</feature>
<accession>A0A914QYL2</accession>
<name>A0A914QYL2_9BILA</name>
<dbReference type="PANTHER" id="PTHR12131">
    <property type="entry name" value="ATP-DEPENDENT RNA AND DNA HELICASE"/>
    <property type="match status" value="1"/>
</dbReference>
<keyword evidence="3" id="KW-0378">Hydrolase</keyword>
<dbReference type="InterPro" id="IPR012961">
    <property type="entry name" value="Ski2/MTR4_C"/>
</dbReference>
<keyword evidence="4" id="KW-0347">Helicase</keyword>